<organism evidence="1">
    <name type="scientific">Solanum chacoense</name>
    <name type="common">Chaco potato</name>
    <dbReference type="NCBI Taxonomy" id="4108"/>
    <lineage>
        <taxon>Eukaryota</taxon>
        <taxon>Viridiplantae</taxon>
        <taxon>Streptophyta</taxon>
        <taxon>Embryophyta</taxon>
        <taxon>Tracheophyta</taxon>
        <taxon>Spermatophyta</taxon>
        <taxon>Magnoliopsida</taxon>
        <taxon>eudicotyledons</taxon>
        <taxon>Gunneridae</taxon>
        <taxon>Pentapetalae</taxon>
        <taxon>asterids</taxon>
        <taxon>lamiids</taxon>
        <taxon>Solanales</taxon>
        <taxon>Solanaceae</taxon>
        <taxon>Solanoideae</taxon>
        <taxon>Solaneae</taxon>
        <taxon>Solanum</taxon>
    </lineage>
</organism>
<proteinExistence type="predicted"/>
<dbReference type="EMBL" id="GEDG01020488">
    <property type="protein sequence ID" value="JAP19082.1"/>
    <property type="molecule type" value="Transcribed_RNA"/>
</dbReference>
<evidence type="ECO:0000313" key="1">
    <source>
        <dbReference type="EMBL" id="JAP19082.1"/>
    </source>
</evidence>
<accession>A0A0V0HGG1</accession>
<name>A0A0V0HGG1_SOLCH</name>
<sequence>MTHCHICFLSYGKRLRPARFIVSFNIYPHQSMRQRVTTNRILLLLREREVIRRERVIEIVQDK</sequence>
<dbReference type="AlphaFoldDB" id="A0A0V0HGG1"/>
<protein>
    <submittedName>
        <fullName evidence="1">Putative ovule protein</fullName>
    </submittedName>
</protein>
<reference evidence="1" key="1">
    <citation type="submission" date="2015-12" db="EMBL/GenBank/DDBJ databases">
        <title>Gene expression during late stages of embryo sac development: a critical building block for successful pollen-pistil interactions.</title>
        <authorList>
            <person name="Liu Y."/>
            <person name="Joly V."/>
            <person name="Sabar M."/>
            <person name="Matton D.P."/>
        </authorList>
    </citation>
    <scope>NUCLEOTIDE SEQUENCE</scope>
</reference>